<organism evidence="5 6">
    <name type="scientific">Christensenella minuta</name>
    <dbReference type="NCBI Taxonomy" id="626937"/>
    <lineage>
        <taxon>Bacteria</taxon>
        <taxon>Bacillati</taxon>
        <taxon>Bacillota</taxon>
        <taxon>Clostridia</taxon>
        <taxon>Christensenellales</taxon>
        <taxon>Christensenellaceae</taxon>
        <taxon>Christensenella</taxon>
    </lineage>
</organism>
<dbReference type="CDD" id="cd06091">
    <property type="entry name" value="KOW_NusG"/>
    <property type="match status" value="1"/>
</dbReference>
<dbReference type="InterPro" id="IPR036735">
    <property type="entry name" value="NGN_dom_sf"/>
</dbReference>
<evidence type="ECO:0000256" key="1">
    <source>
        <dbReference type="ARBA" id="ARBA00022814"/>
    </source>
</evidence>
<evidence type="ECO:0000256" key="2">
    <source>
        <dbReference type="ARBA" id="ARBA00023015"/>
    </source>
</evidence>
<dbReference type="OrthoDB" id="1681764at2"/>
<evidence type="ECO:0000313" key="5">
    <source>
        <dbReference type="EMBL" id="KXK66534.1"/>
    </source>
</evidence>
<dbReference type="KEGG" id="cmiu:B1H56_09935"/>
<dbReference type="SMART" id="SM00739">
    <property type="entry name" value="KOW"/>
    <property type="match status" value="1"/>
</dbReference>
<name>A0A136Q7G4_9FIRM</name>
<gene>
    <name evidence="5" type="ORF">HMPREF3293_00577</name>
</gene>
<dbReference type="SUPFAM" id="SSF50104">
    <property type="entry name" value="Translation proteins SH3-like domain"/>
    <property type="match status" value="1"/>
</dbReference>
<dbReference type="InterPro" id="IPR014722">
    <property type="entry name" value="Rib_uL2_dom2"/>
</dbReference>
<dbReference type="AlphaFoldDB" id="A0A136Q7G4"/>
<proteinExistence type="predicted"/>
<evidence type="ECO:0000313" key="6">
    <source>
        <dbReference type="Proteomes" id="UP000070366"/>
    </source>
</evidence>
<dbReference type="Pfam" id="PF02357">
    <property type="entry name" value="NusG"/>
    <property type="match status" value="1"/>
</dbReference>
<dbReference type="EMBL" id="LSZW01000040">
    <property type="protein sequence ID" value="KXK66534.1"/>
    <property type="molecule type" value="Genomic_DNA"/>
</dbReference>
<dbReference type="Proteomes" id="UP000070366">
    <property type="component" value="Unassembled WGS sequence"/>
</dbReference>
<dbReference type="PANTHER" id="PTHR30265">
    <property type="entry name" value="RHO-INTERACTING TRANSCRIPTION TERMINATION FACTOR NUSG"/>
    <property type="match status" value="1"/>
</dbReference>
<dbReference type="SUPFAM" id="SSF82679">
    <property type="entry name" value="N-utilization substance G protein NusG, N-terminal domain"/>
    <property type="match status" value="1"/>
</dbReference>
<keyword evidence="2" id="KW-0805">Transcription regulation</keyword>
<dbReference type="RefSeq" id="WP_066522634.1">
    <property type="nucleotide sequence ID" value="NZ_CABMOF010000009.1"/>
</dbReference>
<sequence>MKFPYCYCVSCYSGEEEKVADKIRRICGCYSLVPRYEREEKKKGTWEKRRHVLLPGYIFLYSETPLNFGLFYGISQLTGCLKYDDGFELRGDDLKFAEWVLRYHGVIRLSQAVMEGDHIKIIDGPLADYEGMIKKVNKHRRSAMVEIKVGSHVKDVWMSFQWFDAPEQI</sequence>
<evidence type="ECO:0000256" key="3">
    <source>
        <dbReference type="ARBA" id="ARBA00023163"/>
    </source>
</evidence>
<reference evidence="5 6" key="1">
    <citation type="submission" date="2016-02" db="EMBL/GenBank/DDBJ databases">
        <authorList>
            <person name="Wen L."/>
            <person name="He K."/>
            <person name="Yang H."/>
        </authorList>
    </citation>
    <scope>NUCLEOTIDE SEQUENCE [LARGE SCALE GENOMIC DNA]</scope>
    <source>
        <strain evidence="5 6">DSM 22607</strain>
    </source>
</reference>
<keyword evidence="1" id="KW-0889">Transcription antitermination</keyword>
<dbReference type="PANTHER" id="PTHR30265:SF4">
    <property type="entry name" value="KOW MOTIF FAMILY PROTEIN, EXPRESSED"/>
    <property type="match status" value="1"/>
</dbReference>
<dbReference type="STRING" id="626937.HMPREF3293_00577"/>
<dbReference type="Pfam" id="PF00467">
    <property type="entry name" value="KOW"/>
    <property type="match status" value="1"/>
</dbReference>
<keyword evidence="6" id="KW-1185">Reference proteome</keyword>
<dbReference type="GO" id="GO:0031564">
    <property type="term" value="P:transcription antitermination"/>
    <property type="evidence" value="ECO:0007669"/>
    <property type="project" value="UniProtKB-KW"/>
</dbReference>
<accession>A0A136Q7G4</accession>
<dbReference type="Gene3D" id="3.30.70.940">
    <property type="entry name" value="NusG, N-terminal domain"/>
    <property type="match status" value="1"/>
</dbReference>
<feature type="domain" description="KOW" evidence="4">
    <location>
        <begin position="112"/>
        <end position="139"/>
    </location>
</feature>
<dbReference type="InterPro" id="IPR005824">
    <property type="entry name" value="KOW"/>
</dbReference>
<keyword evidence="3" id="KW-0804">Transcription</keyword>
<dbReference type="GO" id="GO:0006354">
    <property type="term" value="P:DNA-templated transcription elongation"/>
    <property type="evidence" value="ECO:0007669"/>
    <property type="project" value="InterPro"/>
</dbReference>
<dbReference type="InterPro" id="IPR043425">
    <property type="entry name" value="NusG-like"/>
</dbReference>
<comment type="caution">
    <text evidence="5">The sequence shown here is derived from an EMBL/GenBank/DDBJ whole genome shotgun (WGS) entry which is preliminary data.</text>
</comment>
<protein>
    <recommendedName>
        <fullName evidence="4">KOW domain-containing protein</fullName>
    </recommendedName>
</protein>
<evidence type="ECO:0000259" key="4">
    <source>
        <dbReference type="SMART" id="SM00739"/>
    </source>
</evidence>
<dbReference type="Gene3D" id="2.30.30.30">
    <property type="match status" value="1"/>
</dbReference>
<dbReference type="InterPro" id="IPR006645">
    <property type="entry name" value="NGN-like_dom"/>
</dbReference>
<dbReference type="InterPro" id="IPR008991">
    <property type="entry name" value="Translation_prot_SH3-like_sf"/>
</dbReference>